<dbReference type="SMART" id="SM00257">
    <property type="entry name" value="LysM"/>
    <property type="match status" value="4"/>
</dbReference>
<feature type="chain" id="PRO_5039386267" evidence="2">
    <location>
        <begin position="32"/>
        <end position="351"/>
    </location>
</feature>
<dbReference type="OrthoDB" id="9769314at2"/>
<feature type="signal peptide" evidence="2">
    <location>
        <begin position="1"/>
        <end position="31"/>
    </location>
</feature>
<name>A0A5R9DTN9_9LACT</name>
<sequence>MIRRNSRNLKLTATLLASLMALGFGQVQTNAQDFVRPEPGDEAYLPNYSLVEQYFPSVDAAVEYANANFNIDIHADFYVTMDENGAYVYYELLEDVEEPEEPAPDPEEPEEGTYVVQSGDSLYSIANEYDVSVQDIIDWNNLDNDFLQIGQELIVVDPGNGEDPEEPEEPEPDPEEPEDNIYVVQSGDYLYGIANQFGISVQDIIDWNDLESDFLQVGQELIVVDPSNGEEPEEPDPDPEEPDDNIYVVQSGDYLYRIANEFGITVDNLIDWNNLESNSLFVGQELIVVDPDNGAEEPDPGDPEDIIYVVEAGDYLYRIAAEFGVTVQDIIDWNNLESNALQVGDELIIRQ</sequence>
<feature type="region of interest" description="Disordered" evidence="1">
    <location>
        <begin position="156"/>
        <end position="179"/>
    </location>
</feature>
<dbReference type="Pfam" id="PF01476">
    <property type="entry name" value="LysM"/>
    <property type="match status" value="4"/>
</dbReference>
<dbReference type="Proteomes" id="UP000306420">
    <property type="component" value="Unassembled WGS sequence"/>
</dbReference>
<evidence type="ECO:0000313" key="4">
    <source>
        <dbReference type="EMBL" id="TLQ40384.1"/>
    </source>
</evidence>
<dbReference type="CDD" id="cd00118">
    <property type="entry name" value="LysM"/>
    <property type="match status" value="4"/>
</dbReference>
<dbReference type="PANTHER" id="PTHR33734">
    <property type="entry name" value="LYSM DOMAIN-CONTAINING GPI-ANCHORED PROTEIN 2"/>
    <property type="match status" value="1"/>
</dbReference>
<evidence type="ECO:0000256" key="2">
    <source>
        <dbReference type="SAM" id="SignalP"/>
    </source>
</evidence>
<reference evidence="4 5" key="1">
    <citation type="submission" date="2019-05" db="EMBL/GenBank/DDBJ databases">
        <title>The metagenome of a microbial culture collection derived from dairy environment covers the genomic content of the human microbiome.</title>
        <authorList>
            <person name="Roder T."/>
            <person name="Wuthrich D."/>
            <person name="Sattari Z."/>
            <person name="Von Ah U."/>
            <person name="Bar C."/>
            <person name="Ronchi F."/>
            <person name="Macpherson A.J."/>
            <person name="Ganal-Vonarburg S.C."/>
            <person name="Bruggmann R."/>
            <person name="Vergeres G."/>
        </authorList>
    </citation>
    <scope>NUCLEOTIDE SEQUENCE [LARGE SCALE GENOMIC DNA]</scope>
    <source>
        <strain evidence="4 5">FAM 24227</strain>
    </source>
</reference>
<dbReference type="SUPFAM" id="SSF54106">
    <property type="entry name" value="LysM domain"/>
    <property type="match status" value="4"/>
</dbReference>
<feature type="domain" description="LysM" evidence="3">
    <location>
        <begin position="112"/>
        <end position="155"/>
    </location>
</feature>
<accession>A0A5R9DTN9</accession>
<dbReference type="AlphaFoldDB" id="A0A5R9DTN9"/>
<protein>
    <submittedName>
        <fullName evidence="4">LysM peptidoglycan-binding domain-containing protein</fullName>
    </submittedName>
</protein>
<proteinExistence type="predicted"/>
<evidence type="ECO:0000313" key="5">
    <source>
        <dbReference type="Proteomes" id="UP000306420"/>
    </source>
</evidence>
<evidence type="ECO:0000259" key="3">
    <source>
        <dbReference type="PROSITE" id="PS51782"/>
    </source>
</evidence>
<comment type="caution">
    <text evidence="4">The sequence shown here is derived from an EMBL/GenBank/DDBJ whole genome shotgun (WGS) entry which is preliminary data.</text>
</comment>
<organism evidence="4 5">
    <name type="scientific">Ruoffia tabacinasalis</name>
    <dbReference type="NCBI Taxonomy" id="87458"/>
    <lineage>
        <taxon>Bacteria</taxon>
        <taxon>Bacillati</taxon>
        <taxon>Bacillota</taxon>
        <taxon>Bacilli</taxon>
        <taxon>Lactobacillales</taxon>
        <taxon>Aerococcaceae</taxon>
        <taxon>Ruoffia</taxon>
    </lineage>
</organism>
<keyword evidence="2" id="KW-0732">Signal</keyword>
<gene>
    <name evidence="4" type="ORF">FEZ33_08335</name>
</gene>
<dbReference type="Gene3D" id="3.10.350.10">
    <property type="entry name" value="LysM domain"/>
    <property type="match status" value="4"/>
</dbReference>
<dbReference type="InterPro" id="IPR018392">
    <property type="entry name" value="LysM"/>
</dbReference>
<feature type="domain" description="LysM" evidence="3">
    <location>
        <begin position="245"/>
        <end position="288"/>
    </location>
</feature>
<feature type="domain" description="LysM" evidence="3">
    <location>
        <begin position="180"/>
        <end position="223"/>
    </location>
</feature>
<dbReference type="PANTHER" id="PTHR33734:SF22">
    <property type="entry name" value="MEMBRANE-BOUND LYTIC MUREIN TRANSGLYCOSYLASE D"/>
    <property type="match status" value="1"/>
</dbReference>
<dbReference type="RefSeq" id="WP_138404950.1">
    <property type="nucleotide sequence ID" value="NZ_VBSP01000030.1"/>
</dbReference>
<dbReference type="GO" id="GO:0008932">
    <property type="term" value="F:lytic endotransglycosylase activity"/>
    <property type="evidence" value="ECO:0007669"/>
    <property type="project" value="TreeGrafter"/>
</dbReference>
<feature type="domain" description="LysM" evidence="3">
    <location>
        <begin position="306"/>
        <end position="349"/>
    </location>
</feature>
<dbReference type="PROSITE" id="PS51782">
    <property type="entry name" value="LYSM"/>
    <property type="match status" value="4"/>
</dbReference>
<dbReference type="EMBL" id="VBSP01000030">
    <property type="protein sequence ID" value="TLQ40384.1"/>
    <property type="molecule type" value="Genomic_DNA"/>
</dbReference>
<feature type="compositionally biased region" description="Acidic residues" evidence="1">
    <location>
        <begin position="160"/>
        <end position="179"/>
    </location>
</feature>
<dbReference type="InterPro" id="IPR036779">
    <property type="entry name" value="LysM_dom_sf"/>
</dbReference>
<evidence type="ECO:0000256" key="1">
    <source>
        <dbReference type="SAM" id="MobiDB-lite"/>
    </source>
</evidence>